<evidence type="ECO:0000313" key="3">
    <source>
        <dbReference type="Proteomes" id="UP000318199"/>
    </source>
</evidence>
<evidence type="ECO:0000313" key="2">
    <source>
        <dbReference type="EMBL" id="TWO68837.1"/>
    </source>
</evidence>
<sequence length="343" mass="37354">MLAGGEDLREEPTLLLGATGFSPAQREAIQGLLARLPGTGPGWSLVPFSEADGWWVNGSRIKLLQDGNLRVKAGQPTEHALHLDLAEIDRPVAFCAPLAAPDFEPLCVFDLADEASVLSALAHFHDWLRVLRAQFALGAMVVQRGASLRGTVHHLIHQGNLLAVLDYRNGHAGIHPGAEAADLWEAEWDKRPASAAELPPRFVDCTPAQLVWAYVRRTRRDMLPERYRTETIYFRHAPRVPLRWLRDSLLAVVRELNSLPASFQELRQRTGISEAVLAQDLGCMYYAGAITTTASKAAPTAGGREGEASTPSEVGPASTALAKPLDVTVPAMLEHKLRPRGGN</sequence>
<keyword evidence="3" id="KW-1185">Reference proteome</keyword>
<feature type="region of interest" description="Disordered" evidence="1">
    <location>
        <begin position="298"/>
        <end position="323"/>
    </location>
</feature>
<gene>
    <name evidence="2" type="ORF">FN976_20775</name>
</gene>
<dbReference type="RefSeq" id="WP_145894989.1">
    <property type="nucleotide sequence ID" value="NZ_VOBQ01000017.1"/>
</dbReference>
<dbReference type="AlphaFoldDB" id="A0A562ZKC1"/>
<dbReference type="EMBL" id="VOBQ01000017">
    <property type="protein sequence ID" value="TWO68837.1"/>
    <property type="molecule type" value="Genomic_DNA"/>
</dbReference>
<proteinExistence type="predicted"/>
<organism evidence="2 3">
    <name type="scientific">Caenimonas sedimenti</name>
    <dbReference type="NCBI Taxonomy" id="2596921"/>
    <lineage>
        <taxon>Bacteria</taxon>
        <taxon>Pseudomonadati</taxon>
        <taxon>Pseudomonadota</taxon>
        <taxon>Betaproteobacteria</taxon>
        <taxon>Burkholderiales</taxon>
        <taxon>Comamonadaceae</taxon>
        <taxon>Caenimonas</taxon>
    </lineage>
</organism>
<evidence type="ECO:0000256" key="1">
    <source>
        <dbReference type="SAM" id="MobiDB-lite"/>
    </source>
</evidence>
<name>A0A562ZKC1_9BURK</name>
<protein>
    <submittedName>
        <fullName evidence="2">Uncharacterized protein</fullName>
    </submittedName>
</protein>
<comment type="caution">
    <text evidence="2">The sequence shown here is derived from an EMBL/GenBank/DDBJ whole genome shotgun (WGS) entry which is preliminary data.</text>
</comment>
<accession>A0A562ZKC1</accession>
<reference evidence="2 3" key="1">
    <citation type="submission" date="2019-07" db="EMBL/GenBank/DDBJ databases">
        <title>Caenimonas sedimenti sp. nov., isolated from activated sludge.</title>
        <authorList>
            <person name="Xu J."/>
        </authorList>
    </citation>
    <scope>NUCLEOTIDE SEQUENCE [LARGE SCALE GENOMIC DNA]</scope>
    <source>
        <strain evidence="2 3">HX-9-20</strain>
    </source>
</reference>
<dbReference type="Proteomes" id="UP000318199">
    <property type="component" value="Unassembled WGS sequence"/>
</dbReference>
<dbReference type="OrthoDB" id="8893470at2"/>